<feature type="domain" description="NmrA-like" evidence="1">
    <location>
        <begin position="3"/>
        <end position="254"/>
    </location>
</feature>
<sequence length="291" mass="30261">MHVIFGANGRAGGETANALIRHGEEVRVVLRRPEQARAWRARGADVAIADINDTGAVVAALQGASGAFLLSPPPIAGDPYAQAVETGAAFAQAVQRAGLSKAVILSSIGAQHASGTGVIATLNQIETLLDGAAPAIAFLRSGYFVETWSEVANSVVEEGVLPSFIETDRKFPMVSTMDVGSAAADLLCEDRQGQRVVQLIGPEDWSPGDVAAIFAELLDRPVTPAFIAPEHRAAVLAEAGIPAPVADALLGMYEGISSGRVALEDGVELRRGRVSLRVAIERILANMPAAS</sequence>
<name>A0A3M0MG96_9RHOB</name>
<dbReference type="AlphaFoldDB" id="A0A3M0MG96"/>
<protein>
    <submittedName>
        <fullName evidence="2">NmrA family protein</fullName>
    </submittedName>
</protein>
<dbReference type="InterPro" id="IPR036291">
    <property type="entry name" value="NAD(P)-bd_dom_sf"/>
</dbReference>
<dbReference type="EMBL" id="QOKZ01000002">
    <property type="protein sequence ID" value="RMC36629.1"/>
    <property type="molecule type" value="Genomic_DNA"/>
</dbReference>
<dbReference type="OrthoDB" id="7771794at2"/>
<dbReference type="PANTHER" id="PTHR43162">
    <property type="match status" value="1"/>
</dbReference>
<evidence type="ECO:0000313" key="2">
    <source>
        <dbReference type="EMBL" id="RMC36629.1"/>
    </source>
</evidence>
<accession>A0A3M0MG96</accession>
<evidence type="ECO:0000259" key="1">
    <source>
        <dbReference type="Pfam" id="PF05368"/>
    </source>
</evidence>
<dbReference type="Proteomes" id="UP000273516">
    <property type="component" value="Unassembled WGS sequence"/>
</dbReference>
<dbReference type="PANTHER" id="PTHR43162:SF1">
    <property type="entry name" value="PRESTALK A DIFFERENTIATION PROTEIN A"/>
    <property type="match status" value="1"/>
</dbReference>
<dbReference type="Gene3D" id="3.40.50.720">
    <property type="entry name" value="NAD(P)-binding Rossmann-like Domain"/>
    <property type="match status" value="1"/>
</dbReference>
<dbReference type="SUPFAM" id="SSF51735">
    <property type="entry name" value="NAD(P)-binding Rossmann-fold domains"/>
    <property type="match status" value="1"/>
</dbReference>
<gene>
    <name evidence="2" type="ORF">C9E81_04910</name>
</gene>
<dbReference type="Pfam" id="PF05368">
    <property type="entry name" value="NmrA"/>
    <property type="match status" value="1"/>
</dbReference>
<reference evidence="2 3" key="1">
    <citation type="submission" date="2018-07" db="EMBL/GenBank/DDBJ databases">
        <authorList>
            <person name="Zhang Y."/>
            <person name="Wang L."/>
            <person name="Ma S."/>
        </authorList>
    </citation>
    <scope>NUCLEOTIDE SEQUENCE [LARGE SCALE GENOMIC DNA]</scope>
    <source>
        <strain evidence="2 3">4-2</strain>
    </source>
</reference>
<dbReference type="InterPro" id="IPR051604">
    <property type="entry name" value="Ergot_Alk_Oxidoreductase"/>
</dbReference>
<organism evidence="2 3">
    <name type="scientific">Paracoccus alkanivorans</name>
    <dbReference type="NCBI Taxonomy" id="2116655"/>
    <lineage>
        <taxon>Bacteria</taxon>
        <taxon>Pseudomonadati</taxon>
        <taxon>Pseudomonadota</taxon>
        <taxon>Alphaproteobacteria</taxon>
        <taxon>Rhodobacterales</taxon>
        <taxon>Paracoccaceae</taxon>
        <taxon>Paracoccus</taxon>
    </lineage>
</organism>
<dbReference type="Gene3D" id="3.90.25.10">
    <property type="entry name" value="UDP-galactose 4-epimerase, domain 1"/>
    <property type="match status" value="1"/>
</dbReference>
<comment type="caution">
    <text evidence="2">The sequence shown here is derived from an EMBL/GenBank/DDBJ whole genome shotgun (WGS) entry which is preliminary data.</text>
</comment>
<keyword evidence="3" id="KW-1185">Reference proteome</keyword>
<dbReference type="InterPro" id="IPR008030">
    <property type="entry name" value="NmrA-like"/>
</dbReference>
<evidence type="ECO:0000313" key="3">
    <source>
        <dbReference type="Proteomes" id="UP000273516"/>
    </source>
</evidence>
<proteinExistence type="predicted"/>